<evidence type="ECO:0000313" key="14">
    <source>
        <dbReference type="Proteomes" id="UP001152447"/>
    </source>
</evidence>
<accession>A0A9W4W287</accession>
<evidence type="ECO:0000256" key="1">
    <source>
        <dbReference type="ARBA" id="ARBA00004571"/>
    </source>
</evidence>
<dbReference type="InterPro" id="IPR000531">
    <property type="entry name" value="Beta-barrel_TonB"/>
</dbReference>
<evidence type="ECO:0000256" key="4">
    <source>
        <dbReference type="ARBA" id="ARBA00022692"/>
    </source>
</evidence>
<keyword evidence="3 8" id="KW-1134">Transmembrane beta strand</keyword>
<evidence type="ECO:0000256" key="7">
    <source>
        <dbReference type="ARBA" id="ARBA00023237"/>
    </source>
</evidence>
<keyword evidence="10" id="KW-0732">Signal</keyword>
<dbReference type="InterPro" id="IPR039426">
    <property type="entry name" value="TonB-dep_rcpt-like"/>
</dbReference>
<keyword evidence="14" id="KW-1185">Reference proteome</keyword>
<dbReference type="Pfam" id="PF07715">
    <property type="entry name" value="Plug"/>
    <property type="match status" value="1"/>
</dbReference>
<evidence type="ECO:0000256" key="2">
    <source>
        <dbReference type="ARBA" id="ARBA00022448"/>
    </source>
</evidence>
<keyword evidence="6 8" id="KW-0472">Membrane</keyword>
<feature type="chain" id="PRO_5040998509" evidence="10">
    <location>
        <begin position="33"/>
        <end position="867"/>
    </location>
</feature>
<reference evidence="13" key="1">
    <citation type="submission" date="2022-07" db="EMBL/GenBank/DDBJ databases">
        <authorList>
            <person name="Criscuolo A."/>
        </authorList>
    </citation>
    <scope>NUCLEOTIDE SEQUENCE</scope>
    <source>
        <strain evidence="13">CIP103197</strain>
    </source>
</reference>
<keyword evidence="4 8" id="KW-0812">Transmembrane</keyword>
<evidence type="ECO:0000259" key="12">
    <source>
        <dbReference type="Pfam" id="PF07715"/>
    </source>
</evidence>
<evidence type="ECO:0000256" key="6">
    <source>
        <dbReference type="ARBA" id="ARBA00023136"/>
    </source>
</evidence>
<dbReference type="Gene3D" id="2.40.170.20">
    <property type="entry name" value="TonB-dependent receptor, beta-barrel domain"/>
    <property type="match status" value="1"/>
</dbReference>
<comment type="similarity">
    <text evidence="8 9">Belongs to the TonB-dependent receptor family.</text>
</comment>
<feature type="domain" description="TonB-dependent receptor plug" evidence="12">
    <location>
        <begin position="56"/>
        <end position="174"/>
    </location>
</feature>
<dbReference type="PROSITE" id="PS52016">
    <property type="entry name" value="TONB_DEPENDENT_REC_3"/>
    <property type="match status" value="1"/>
</dbReference>
<dbReference type="Proteomes" id="UP001152447">
    <property type="component" value="Unassembled WGS sequence"/>
</dbReference>
<evidence type="ECO:0000313" key="13">
    <source>
        <dbReference type="EMBL" id="CAH9064102.1"/>
    </source>
</evidence>
<dbReference type="InterPro" id="IPR036942">
    <property type="entry name" value="Beta-barrel_TonB_sf"/>
</dbReference>
<gene>
    <name evidence="13" type="primary">btuB_14</name>
    <name evidence="13" type="ORF">PSEHALCIP103_03056</name>
</gene>
<dbReference type="AlphaFoldDB" id="A0A9W4W287"/>
<organism evidence="13 14">
    <name type="scientific">Pseudoalteromonas haloplanktis</name>
    <name type="common">Alteromonas haloplanktis</name>
    <dbReference type="NCBI Taxonomy" id="228"/>
    <lineage>
        <taxon>Bacteria</taxon>
        <taxon>Pseudomonadati</taxon>
        <taxon>Pseudomonadota</taxon>
        <taxon>Gammaproteobacteria</taxon>
        <taxon>Alteromonadales</taxon>
        <taxon>Pseudoalteromonadaceae</taxon>
        <taxon>Pseudoalteromonas</taxon>
    </lineage>
</organism>
<comment type="subcellular location">
    <subcellularLocation>
        <location evidence="1 8">Cell outer membrane</location>
        <topology evidence="1 8">Multi-pass membrane protein</topology>
    </subcellularLocation>
</comment>
<dbReference type="GO" id="GO:0009279">
    <property type="term" value="C:cell outer membrane"/>
    <property type="evidence" value="ECO:0007669"/>
    <property type="project" value="UniProtKB-SubCell"/>
</dbReference>
<dbReference type="PANTHER" id="PTHR47234:SF2">
    <property type="entry name" value="TONB-DEPENDENT RECEPTOR"/>
    <property type="match status" value="1"/>
</dbReference>
<evidence type="ECO:0000256" key="8">
    <source>
        <dbReference type="PROSITE-ProRule" id="PRU01360"/>
    </source>
</evidence>
<feature type="signal peptide" evidence="10">
    <location>
        <begin position="1"/>
        <end position="32"/>
    </location>
</feature>
<protein>
    <submittedName>
        <fullName evidence="13">Vitamin B12 transporter BtuB</fullName>
    </submittedName>
</protein>
<dbReference type="EMBL" id="CAMAPB010000053">
    <property type="protein sequence ID" value="CAH9064102.1"/>
    <property type="molecule type" value="Genomic_DNA"/>
</dbReference>
<name>A0A9W4W287_PSEHA</name>
<comment type="caution">
    <text evidence="13">The sequence shown here is derived from an EMBL/GenBank/DDBJ whole genome shotgun (WGS) entry which is preliminary data.</text>
</comment>
<dbReference type="CDD" id="cd01347">
    <property type="entry name" value="ligand_gated_channel"/>
    <property type="match status" value="1"/>
</dbReference>
<dbReference type="InterPro" id="IPR037066">
    <property type="entry name" value="Plug_dom_sf"/>
</dbReference>
<keyword evidence="5 9" id="KW-0798">TonB box</keyword>
<dbReference type="Pfam" id="PF00593">
    <property type="entry name" value="TonB_dep_Rec_b-barrel"/>
    <property type="match status" value="1"/>
</dbReference>
<keyword evidence="2 8" id="KW-0813">Transport</keyword>
<dbReference type="InterPro" id="IPR012910">
    <property type="entry name" value="Plug_dom"/>
</dbReference>
<evidence type="ECO:0000256" key="3">
    <source>
        <dbReference type="ARBA" id="ARBA00022452"/>
    </source>
</evidence>
<keyword evidence="7 8" id="KW-0998">Cell outer membrane</keyword>
<feature type="domain" description="TonB-dependent receptor-like beta-barrel" evidence="11">
    <location>
        <begin position="347"/>
        <end position="828"/>
    </location>
</feature>
<evidence type="ECO:0000259" key="11">
    <source>
        <dbReference type="Pfam" id="PF00593"/>
    </source>
</evidence>
<dbReference type="RefSeq" id="WP_138563901.1">
    <property type="nucleotide sequence ID" value="NZ_CAMAPB010000053.1"/>
</dbReference>
<evidence type="ECO:0000256" key="5">
    <source>
        <dbReference type="ARBA" id="ARBA00023077"/>
    </source>
</evidence>
<evidence type="ECO:0000256" key="10">
    <source>
        <dbReference type="SAM" id="SignalP"/>
    </source>
</evidence>
<sequence length="867" mass="94695">MMGWYRSIAFTPSLIIGATIALSAGFSTTTYAAQQTAEKVERIQVTGSRIKRSDIEGPSPVQSINKEDIENMGYDNLQQLLERMPVAGNGTFSTRGNNQDSTANGSAAVSLRGLGADATLVLINGRRVAISAFAEGITNSFVDINSIPVSAIERIDILKDGASAIYGSDAVAGVVNVILKKDIDGIEVNLGYGGTDGPNYEETTASIVWGTTSAKSSASVIIDYFKNTSLSSDEMGRLGTANQSPYGGEDFRSSRGFPGYFYVDGVKTIDPACPAENATSSGSCLFDYGPFGYIAPASERVGAISQFEYRFDNGITGFLEMAVQHNSSIAAGAPTPLDEDAGLTVPGSHPNNPFGQDIEIGRYRTVDAGARQWDIESDTLRFVAGLKGEINDWSWETAVQKGRSKSLQTGDRSQGWVRTDFLQQEIDAGNYNPFGGTYNDPAVIDRITTSLVRQGESHMTSFDANISGEAFSFGDDVVMMAAGIEYREEDVTDTPDDQFQRGLIFGTESVSAAAERDQYAAYVEFSIPLAENLELQLAGRYDDYSDFGTTTNPKVALRWAPTDEITVRGSWAQGFRAPSLAQVGLGPSQESQFFIDNYRCDATGKDCDPLDYNIEFAGNPDLEAEESESWNVGFIWAPTTDFGLSVDVWSITQDNKIDEQEFGPIYNSECNNQNSTVCVRLPPSGTDSLGTIQKIFSTFENVSSQEVSGVDISANYNHSLDDLGLLKFNLEWAYQDKFEKDGRDYTGEYGYPEHRWIFSTNWEIGQFNTNMNISYVGEFEDTPDIDFDGNLDFDSNTSRTVDSQVLVDLQTSYRITESAKVSLGVNNLFDEEPPFAIGDGDSDLYGYASGVHNPRGRYIYTKVSFSF</sequence>
<evidence type="ECO:0000256" key="9">
    <source>
        <dbReference type="RuleBase" id="RU003357"/>
    </source>
</evidence>
<dbReference type="Gene3D" id="2.170.130.10">
    <property type="entry name" value="TonB-dependent receptor, plug domain"/>
    <property type="match status" value="1"/>
</dbReference>
<dbReference type="PANTHER" id="PTHR47234">
    <property type="match status" value="1"/>
</dbReference>
<dbReference type="SUPFAM" id="SSF56935">
    <property type="entry name" value="Porins"/>
    <property type="match status" value="1"/>
</dbReference>
<proteinExistence type="inferred from homology"/>